<name>A0AC61SC23_9EURY</name>
<gene>
    <name evidence="1" type="ORF">C5S46_01625</name>
</gene>
<proteinExistence type="predicted"/>
<dbReference type="EMBL" id="QYBA01000050">
    <property type="protein sequence ID" value="TKY92253.1"/>
    <property type="molecule type" value="Genomic_DNA"/>
</dbReference>
<reference evidence="1" key="1">
    <citation type="submission" date="2018-09" db="EMBL/GenBank/DDBJ databases">
        <title>A genomic encyclopedia of anaerobic methanotrophic archaea.</title>
        <authorList>
            <person name="Skennerton C.T."/>
            <person name="Chadwick G.L."/>
            <person name="Laso-Perez R."/>
            <person name="Leu A.O."/>
            <person name="Speth D.R."/>
            <person name="Yu H."/>
            <person name="Morgan-Lang C."/>
            <person name="Hatzenpichler R."/>
            <person name="Goudeau D."/>
            <person name="Malmstrom R."/>
            <person name="Woyke T."/>
            <person name="Hallam S."/>
            <person name="Tyson G.W."/>
            <person name="Wegener G."/>
            <person name="Boetius A."/>
            <person name="Orphan V.J."/>
        </authorList>
    </citation>
    <scope>NUCLEOTIDE SEQUENCE</scope>
    <source>
        <strain evidence="1">CONS3730D10UFb2</strain>
    </source>
</reference>
<sequence>MVHRDDRVEHYRMITLHKLIRMIHQLKPHILAIDNIHELTRNRRDLISFMRRLPVGTKLVQVTGGEQLESLAKLAHNHGLSFDKFDPIQEAEVCAALASMNVGAEVKVFQDRTNIKVSRARSPGRGGWSQNRYRRKVHGNVRMKVREIEDVLKELNREKHINFTSNIIKGFGGYVRGEFQIDAPRNQIPVNSAKYGDVRIKVYEVERDAIQFRLLSEQKRKYVIVGVDPGTTTGLALLDLKGDLIKLHSSRNISISGVIEMIVKYGRPLIVATDVSPIPGTVEKIRRTFNALPGEPGESLTAVDKINLAKPYGYSNDHERDALAAAAHVIRRYKNKFDQIRKKIPIPVDPDESIALVMRGDTIDSAIAKLTEHETFPEEKVDKKISHQSDERINQFSRTIKCQQETIDNLKIYQQELKSRIKQKDDIIANRNEKIQYLKSKDYKQMRRDKEIKFRENKIRQFQKTIKEKNRKVTALSEHIDKLKQVRNLEISGRTVPIKIVSSFTREAVISLQEKYGINQGDVLFFKNASGGGPAVVDLMFQYGIRAVIFRGELAHNAIDELYKKDLPFFNVTSLHVYYVDDFGVVDPDELEDFEQMFFNDLNKRKKKEKEQQLDNLVEEYKSERRRGLV</sequence>
<organism evidence="1 2">
    <name type="scientific">Candidatus Methanomarinus sp</name>
    <dbReference type="NCBI Taxonomy" id="3386244"/>
    <lineage>
        <taxon>Archaea</taxon>
        <taxon>Methanobacteriati</taxon>
        <taxon>Methanobacteriota</taxon>
        <taxon>Stenosarchaea group</taxon>
        <taxon>Methanomicrobia</taxon>
        <taxon>Methanosarcinales</taxon>
        <taxon>ANME-2 cluster</taxon>
        <taxon>Candidatus Methanocomedenaceae</taxon>
        <taxon>Candidatus Methanomarinus</taxon>
    </lineage>
</organism>
<accession>A0AC61SC23</accession>
<dbReference type="Proteomes" id="UP000315423">
    <property type="component" value="Unassembled WGS sequence"/>
</dbReference>
<protein>
    <submittedName>
        <fullName evidence="1">DUF460 domain-containing protein</fullName>
    </submittedName>
</protein>
<comment type="caution">
    <text evidence="1">The sequence shown here is derived from an EMBL/GenBank/DDBJ whole genome shotgun (WGS) entry which is preliminary data.</text>
</comment>
<evidence type="ECO:0000313" key="1">
    <source>
        <dbReference type="EMBL" id="TKY92253.1"/>
    </source>
</evidence>
<evidence type="ECO:0000313" key="2">
    <source>
        <dbReference type="Proteomes" id="UP000315423"/>
    </source>
</evidence>